<keyword evidence="2" id="KW-0378">Hydrolase</keyword>
<evidence type="ECO:0000313" key="4">
    <source>
        <dbReference type="EMBL" id="KAK3399364.1"/>
    </source>
</evidence>
<keyword evidence="2" id="KW-0119">Carbohydrate metabolism</keyword>
<dbReference type="Gene3D" id="2.60.120.180">
    <property type="match status" value="1"/>
</dbReference>
<dbReference type="Pfam" id="PF01670">
    <property type="entry name" value="Glyco_hydro_12"/>
    <property type="match status" value="1"/>
</dbReference>
<dbReference type="SUPFAM" id="SSF49899">
    <property type="entry name" value="Concanavalin A-like lectins/glucanases"/>
    <property type="match status" value="1"/>
</dbReference>
<name>A0AAE0PG80_SORBR</name>
<dbReference type="GO" id="GO:0000272">
    <property type="term" value="P:polysaccharide catabolic process"/>
    <property type="evidence" value="ECO:0007669"/>
    <property type="project" value="UniProtKB-KW"/>
</dbReference>
<dbReference type="InterPro" id="IPR013319">
    <property type="entry name" value="GH11/12"/>
</dbReference>
<evidence type="ECO:0000256" key="3">
    <source>
        <dbReference type="SAM" id="SignalP"/>
    </source>
</evidence>
<comment type="similarity">
    <text evidence="1 2">Belongs to the glycosyl hydrolase 12 (cellulase H) family.</text>
</comment>
<dbReference type="InterPro" id="IPR013320">
    <property type="entry name" value="ConA-like_dom_sf"/>
</dbReference>
<feature type="chain" id="PRO_5042146570" evidence="3">
    <location>
        <begin position="35"/>
        <end position="327"/>
    </location>
</feature>
<keyword evidence="3" id="KW-0732">Signal</keyword>
<organism evidence="4 5">
    <name type="scientific">Sordaria brevicollis</name>
    <dbReference type="NCBI Taxonomy" id="83679"/>
    <lineage>
        <taxon>Eukaryota</taxon>
        <taxon>Fungi</taxon>
        <taxon>Dikarya</taxon>
        <taxon>Ascomycota</taxon>
        <taxon>Pezizomycotina</taxon>
        <taxon>Sordariomycetes</taxon>
        <taxon>Sordariomycetidae</taxon>
        <taxon>Sordariales</taxon>
        <taxon>Sordariaceae</taxon>
        <taxon>Sordaria</taxon>
    </lineage>
</organism>
<gene>
    <name evidence="4" type="ORF">B0T20DRAFT_198197</name>
</gene>
<dbReference type="PANTHER" id="PTHR34002">
    <property type="entry name" value="BLR1656 PROTEIN"/>
    <property type="match status" value="1"/>
</dbReference>
<evidence type="ECO:0000313" key="5">
    <source>
        <dbReference type="Proteomes" id="UP001281003"/>
    </source>
</evidence>
<comment type="caution">
    <text evidence="4">The sequence shown here is derived from an EMBL/GenBank/DDBJ whole genome shotgun (WGS) entry which is preliminary data.</text>
</comment>
<dbReference type="AlphaFoldDB" id="A0AAE0PG80"/>
<keyword evidence="2" id="KW-0624">Polysaccharide degradation</keyword>
<feature type="signal peptide" evidence="3">
    <location>
        <begin position="1"/>
        <end position="34"/>
    </location>
</feature>
<dbReference type="PANTHER" id="PTHR34002:SF11">
    <property type="entry name" value="CONCANAVALIN A-LIKE LECTIN_GLUCANASE"/>
    <property type="match status" value="1"/>
</dbReference>
<accession>A0AAE0PG80</accession>
<evidence type="ECO:0000256" key="1">
    <source>
        <dbReference type="ARBA" id="ARBA00005519"/>
    </source>
</evidence>
<reference evidence="4" key="2">
    <citation type="submission" date="2023-07" db="EMBL/GenBank/DDBJ databases">
        <authorList>
            <consortium name="Lawrence Berkeley National Laboratory"/>
            <person name="Haridas S."/>
            <person name="Hensen N."/>
            <person name="Bonometti L."/>
            <person name="Westerberg I."/>
            <person name="Brannstrom I.O."/>
            <person name="Guillou S."/>
            <person name="Cros-Aarteil S."/>
            <person name="Calhoun S."/>
            <person name="Kuo A."/>
            <person name="Mondo S."/>
            <person name="Pangilinan J."/>
            <person name="Riley R."/>
            <person name="LaButti K."/>
            <person name="Andreopoulos B."/>
            <person name="Lipzen A."/>
            <person name="Chen C."/>
            <person name="Yanf M."/>
            <person name="Daum C."/>
            <person name="Ng V."/>
            <person name="Clum A."/>
            <person name="Steindorff A."/>
            <person name="Ohm R."/>
            <person name="Martin F."/>
            <person name="Silar P."/>
            <person name="Natvig D."/>
            <person name="Lalanne C."/>
            <person name="Gautier V."/>
            <person name="Ament-velasquez S.L."/>
            <person name="Kruys A."/>
            <person name="Hutchinson M.I."/>
            <person name="Powell A.J."/>
            <person name="Barry K."/>
            <person name="Miller A.N."/>
            <person name="Grigoriev I.V."/>
            <person name="Debuchy R."/>
            <person name="Gladieux P."/>
            <person name="Thoren M.H."/>
            <person name="Johannesson H."/>
        </authorList>
    </citation>
    <scope>NUCLEOTIDE SEQUENCE</scope>
    <source>
        <strain evidence="4">FGSC 1904</strain>
    </source>
</reference>
<evidence type="ECO:0000256" key="2">
    <source>
        <dbReference type="RuleBase" id="RU361163"/>
    </source>
</evidence>
<keyword evidence="5" id="KW-1185">Reference proteome</keyword>
<dbReference type="Proteomes" id="UP001281003">
    <property type="component" value="Unassembled WGS sequence"/>
</dbReference>
<reference evidence="4" key="1">
    <citation type="journal article" date="2023" name="Mol. Phylogenet. Evol.">
        <title>Genome-scale phylogeny and comparative genomics of the fungal order Sordariales.</title>
        <authorList>
            <person name="Hensen N."/>
            <person name="Bonometti L."/>
            <person name="Westerberg I."/>
            <person name="Brannstrom I.O."/>
            <person name="Guillou S."/>
            <person name="Cros-Aarteil S."/>
            <person name="Calhoun S."/>
            <person name="Haridas S."/>
            <person name="Kuo A."/>
            <person name="Mondo S."/>
            <person name="Pangilinan J."/>
            <person name="Riley R."/>
            <person name="LaButti K."/>
            <person name="Andreopoulos B."/>
            <person name="Lipzen A."/>
            <person name="Chen C."/>
            <person name="Yan M."/>
            <person name="Daum C."/>
            <person name="Ng V."/>
            <person name="Clum A."/>
            <person name="Steindorff A."/>
            <person name="Ohm R.A."/>
            <person name="Martin F."/>
            <person name="Silar P."/>
            <person name="Natvig D.O."/>
            <person name="Lalanne C."/>
            <person name="Gautier V."/>
            <person name="Ament-Velasquez S.L."/>
            <person name="Kruys A."/>
            <person name="Hutchinson M.I."/>
            <person name="Powell A.J."/>
            <person name="Barry K."/>
            <person name="Miller A.N."/>
            <person name="Grigoriev I.V."/>
            <person name="Debuchy R."/>
            <person name="Gladieux P."/>
            <person name="Hiltunen Thoren M."/>
            <person name="Johannesson H."/>
        </authorList>
    </citation>
    <scope>NUCLEOTIDE SEQUENCE</scope>
    <source>
        <strain evidence="4">FGSC 1904</strain>
    </source>
</reference>
<protein>
    <submittedName>
        <fullName evidence="4">Concanavalin A-like lectin/glucanase domain-containing protein</fullName>
    </submittedName>
</protein>
<proteinExistence type="inferred from homology"/>
<dbReference type="InterPro" id="IPR002594">
    <property type="entry name" value="GH12"/>
</dbReference>
<dbReference type="GO" id="GO:0008810">
    <property type="term" value="F:cellulase activity"/>
    <property type="evidence" value="ECO:0007669"/>
    <property type="project" value="InterPro"/>
</dbReference>
<dbReference type="EMBL" id="JAUTDP010000005">
    <property type="protein sequence ID" value="KAK3399364.1"/>
    <property type="molecule type" value="Genomic_DNA"/>
</dbReference>
<keyword evidence="2" id="KW-0326">Glycosidase</keyword>
<sequence length="327" mass="34737">MAALTLQPRPRLSMLARLAVLLAVGLWGETTAGAYDTTVCGRTGYTIPSNNMTFNANAWNPDDKGFQCISVQDSPPAFAATWSWSSNPETVHSYPHVKLTAPGLPTPLSNISALVLSAQWSMGPGSTPRPALVVDHDGLANHGTSANVAFDVFVDRNAANARSEKTAETEIMIWVGRFGHAEPLGFDANMEKTCFTQTVGDAEFVLYQGHNDRGTNVLSWVASANHTTFAAEVSPLLQYLWRNGLVSAGSHVGLVSFGSEAYHSDGIVTFSASEFDMHLVTGAAPNLAVGDLPAECSRAASTNPPQWLLSSAAIKAVVSATLLYLIS</sequence>